<evidence type="ECO:0000256" key="2">
    <source>
        <dbReference type="SAM" id="Phobius"/>
    </source>
</evidence>
<feature type="region of interest" description="Disordered" evidence="1">
    <location>
        <begin position="1"/>
        <end position="38"/>
    </location>
</feature>
<dbReference type="InterPro" id="IPR000620">
    <property type="entry name" value="EamA_dom"/>
</dbReference>
<dbReference type="Proteomes" id="UP000192578">
    <property type="component" value="Unassembled WGS sequence"/>
</dbReference>
<feature type="transmembrane region" description="Helical" evidence="2">
    <location>
        <begin position="255"/>
        <end position="275"/>
    </location>
</feature>
<dbReference type="PANTHER" id="PTHR19346">
    <property type="entry name" value="SUGAR PHOSPHATE TRANSPORTER DOMAIN-CONTAINING PROTEIN"/>
    <property type="match status" value="1"/>
</dbReference>
<keyword evidence="2" id="KW-0812">Transmembrane</keyword>
<feature type="domain" description="EamA" evidence="3">
    <location>
        <begin position="167"/>
        <end position="241"/>
    </location>
</feature>
<keyword evidence="5" id="KW-1185">Reference proteome</keyword>
<dbReference type="InterPro" id="IPR026505">
    <property type="entry name" value="Solute_c_fam_35_mem_F3/F4"/>
</dbReference>
<dbReference type="Pfam" id="PF00892">
    <property type="entry name" value="EamA"/>
    <property type="match status" value="1"/>
</dbReference>
<proteinExistence type="predicted"/>
<evidence type="ECO:0000313" key="5">
    <source>
        <dbReference type="Proteomes" id="UP000192578"/>
    </source>
</evidence>
<keyword evidence="2" id="KW-1133">Transmembrane helix</keyword>
<accession>A0A1W0WNB0</accession>
<feature type="transmembrane region" description="Helical" evidence="2">
    <location>
        <begin position="329"/>
        <end position="353"/>
    </location>
</feature>
<dbReference type="SUPFAM" id="SSF103481">
    <property type="entry name" value="Multidrug resistance efflux transporter EmrE"/>
    <property type="match status" value="1"/>
</dbReference>
<protein>
    <submittedName>
        <fullName evidence="4">Solute carrier family 35 member F4</fullName>
    </submittedName>
</protein>
<evidence type="ECO:0000313" key="4">
    <source>
        <dbReference type="EMBL" id="OQV16706.1"/>
    </source>
</evidence>
<keyword evidence="2" id="KW-0472">Membrane</keyword>
<dbReference type="AlphaFoldDB" id="A0A1W0WNB0"/>
<dbReference type="PANTHER" id="PTHR19346:SF4">
    <property type="entry name" value="SUGAR PHOSPHATE TRANSPORTER DOMAIN-CONTAINING PROTEIN"/>
    <property type="match status" value="1"/>
</dbReference>
<feature type="transmembrane region" description="Helical" evidence="2">
    <location>
        <begin position="287"/>
        <end position="309"/>
    </location>
</feature>
<feature type="transmembrane region" description="Helical" evidence="2">
    <location>
        <begin position="223"/>
        <end position="243"/>
    </location>
</feature>
<dbReference type="GO" id="GO:0016020">
    <property type="term" value="C:membrane"/>
    <property type="evidence" value="ECO:0007669"/>
    <property type="project" value="InterPro"/>
</dbReference>
<organism evidence="4 5">
    <name type="scientific">Hypsibius exemplaris</name>
    <name type="common">Freshwater tardigrade</name>
    <dbReference type="NCBI Taxonomy" id="2072580"/>
    <lineage>
        <taxon>Eukaryota</taxon>
        <taxon>Metazoa</taxon>
        <taxon>Ecdysozoa</taxon>
        <taxon>Tardigrada</taxon>
        <taxon>Eutardigrada</taxon>
        <taxon>Parachela</taxon>
        <taxon>Hypsibioidea</taxon>
        <taxon>Hypsibiidae</taxon>
        <taxon>Hypsibius</taxon>
    </lineage>
</organism>
<name>A0A1W0WNB0_HYPEX</name>
<comment type="caution">
    <text evidence="4">The sequence shown here is derived from an EMBL/GenBank/DDBJ whole genome shotgun (WGS) entry which is preliminary data.</text>
</comment>
<reference evidence="5" key="1">
    <citation type="submission" date="2017-01" db="EMBL/GenBank/DDBJ databases">
        <title>Comparative genomics of anhydrobiosis in the tardigrade Hypsibius dujardini.</title>
        <authorList>
            <person name="Yoshida Y."/>
            <person name="Koutsovoulos G."/>
            <person name="Laetsch D."/>
            <person name="Stevens L."/>
            <person name="Kumar S."/>
            <person name="Horikawa D."/>
            <person name="Ishino K."/>
            <person name="Komine S."/>
            <person name="Tomita M."/>
            <person name="Blaxter M."/>
            <person name="Arakawa K."/>
        </authorList>
    </citation>
    <scope>NUCLEOTIDE SEQUENCE [LARGE SCALE GENOMIC DNA]</scope>
    <source>
        <strain evidence="5">Z151</strain>
    </source>
</reference>
<feature type="transmembrane region" description="Helical" evidence="2">
    <location>
        <begin position="96"/>
        <end position="114"/>
    </location>
</feature>
<evidence type="ECO:0000256" key="1">
    <source>
        <dbReference type="SAM" id="MobiDB-lite"/>
    </source>
</evidence>
<sequence>MCGPNAEEPKVTEAGSMSGLGDSKEKPRPVSPADEPTTTVILTVDENPTTVPSMWRNWRFLTMAAAILAYATITEVSNAQISKLVNSPTFSAPFFLMWYMVLTRIFAFPIYLAVRVVHGFITTSTGKFDEFNAPKPKLSSWKVATLTVRDIWRETEKVFGPAGLTLKSGFLYLVPFSLLWSITNGLFYWAVTFTEVSECVAVSCVSIIFVYIIAWIFLKEQFILFKLFGMAVCMAGVVLTVWASGTTFSASRNSLIAAALVVGSSVGLALQTVGFKRYLGSPTLPQIVLYQSLTSFATLVLTWPVFLSLKLTGNEVWDFDSAPLNLMNLSGMFGLTGALTYYLGVSVVSPIFMSLSKPLQIVINNGIDIGIKGITFGLFHILGAGLVIVGFLMLIIPNAWVSLEIRTLIQRLRSGEKSSIKQDVYTIAEGPTI</sequence>
<dbReference type="EMBL" id="MTYJ01000071">
    <property type="protein sequence ID" value="OQV16706.1"/>
    <property type="molecule type" value="Genomic_DNA"/>
</dbReference>
<evidence type="ECO:0000259" key="3">
    <source>
        <dbReference type="Pfam" id="PF00892"/>
    </source>
</evidence>
<dbReference type="InterPro" id="IPR037185">
    <property type="entry name" value="EmrE-like"/>
</dbReference>
<gene>
    <name evidence="4" type="ORF">BV898_09216</name>
</gene>
<feature type="transmembrane region" description="Helical" evidence="2">
    <location>
        <begin position="200"/>
        <end position="218"/>
    </location>
</feature>
<feature type="transmembrane region" description="Helical" evidence="2">
    <location>
        <begin position="170"/>
        <end position="188"/>
    </location>
</feature>
<dbReference type="OrthoDB" id="10062838at2759"/>
<feature type="transmembrane region" description="Helical" evidence="2">
    <location>
        <begin position="58"/>
        <end position="76"/>
    </location>
</feature>
<feature type="transmembrane region" description="Helical" evidence="2">
    <location>
        <begin position="374"/>
        <end position="396"/>
    </location>
</feature>